<dbReference type="AlphaFoldDB" id="A0A382YKV9"/>
<gene>
    <name evidence="2" type="ORF">METZ01_LOCUS436002</name>
</gene>
<protein>
    <submittedName>
        <fullName evidence="2">Uncharacterized protein</fullName>
    </submittedName>
</protein>
<feature type="region of interest" description="Disordered" evidence="1">
    <location>
        <begin position="27"/>
        <end position="48"/>
    </location>
</feature>
<sequence length="48" mass="5500">MFASTLTNIDYNLEIQYKTVMTNCRNLDTDHPNHIPTKDNEKGTSQSV</sequence>
<proteinExistence type="predicted"/>
<accession>A0A382YKV9</accession>
<dbReference type="EMBL" id="UINC01176151">
    <property type="protein sequence ID" value="SVD83148.1"/>
    <property type="molecule type" value="Genomic_DNA"/>
</dbReference>
<evidence type="ECO:0000256" key="1">
    <source>
        <dbReference type="SAM" id="MobiDB-lite"/>
    </source>
</evidence>
<feature type="compositionally biased region" description="Basic and acidic residues" evidence="1">
    <location>
        <begin position="27"/>
        <end position="42"/>
    </location>
</feature>
<reference evidence="2" key="1">
    <citation type="submission" date="2018-05" db="EMBL/GenBank/DDBJ databases">
        <authorList>
            <person name="Lanie J.A."/>
            <person name="Ng W.-L."/>
            <person name="Kazmierczak K.M."/>
            <person name="Andrzejewski T.M."/>
            <person name="Davidsen T.M."/>
            <person name="Wayne K.J."/>
            <person name="Tettelin H."/>
            <person name="Glass J.I."/>
            <person name="Rusch D."/>
            <person name="Podicherti R."/>
            <person name="Tsui H.-C.T."/>
            <person name="Winkler M.E."/>
        </authorList>
    </citation>
    <scope>NUCLEOTIDE SEQUENCE</scope>
</reference>
<name>A0A382YKV9_9ZZZZ</name>
<evidence type="ECO:0000313" key="2">
    <source>
        <dbReference type="EMBL" id="SVD83148.1"/>
    </source>
</evidence>
<organism evidence="2">
    <name type="scientific">marine metagenome</name>
    <dbReference type="NCBI Taxonomy" id="408172"/>
    <lineage>
        <taxon>unclassified sequences</taxon>
        <taxon>metagenomes</taxon>
        <taxon>ecological metagenomes</taxon>
    </lineage>
</organism>